<reference evidence="12" key="1">
    <citation type="submission" date="2023-03" db="EMBL/GenBank/DDBJ databases">
        <title>Chromosome-scale reference genome and RAD-based genetic map of yellow starthistle (Centaurea solstitialis) reveal putative structural variation and QTLs associated with invader traits.</title>
        <authorList>
            <person name="Reatini B."/>
            <person name="Cang F.A."/>
            <person name="Jiang Q."/>
            <person name="Mckibben M.T.W."/>
            <person name="Barker M.S."/>
            <person name="Rieseberg L.H."/>
            <person name="Dlugosch K.M."/>
        </authorList>
    </citation>
    <scope>NUCLEOTIDE SEQUENCE</scope>
    <source>
        <strain evidence="12">CAN-66</strain>
        <tissue evidence="12">Leaf</tissue>
    </source>
</reference>
<dbReference type="SUPFAM" id="SSF48264">
    <property type="entry name" value="Cytochrome P450"/>
    <property type="match status" value="1"/>
</dbReference>
<dbReference type="InterPro" id="IPR050651">
    <property type="entry name" value="Plant_Cytochrome_P450_Monoox"/>
</dbReference>
<dbReference type="Gene3D" id="1.10.630.10">
    <property type="entry name" value="Cytochrome P450"/>
    <property type="match status" value="1"/>
</dbReference>
<dbReference type="PANTHER" id="PTHR47947:SF24">
    <property type="entry name" value="ISOFLAVONE 2'-HYDROXYLASE-LIKE"/>
    <property type="match status" value="1"/>
</dbReference>
<comment type="similarity">
    <text evidence="2 10">Belongs to the cytochrome P450 family.</text>
</comment>
<dbReference type="GO" id="GO:0020037">
    <property type="term" value="F:heme binding"/>
    <property type="evidence" value="ECO:0007669"/>
    <property type="project" value="InterPro"/>
</dbReference>
<evidence type="ECO:0000256" key="5">
    <source>
        <dbReference type="ARBA" id="ARBA00023002"/>
    </source>
</evidence>
<evidence type="ECO:0000256" key="1">
    <source>
        <dbReference type="ARBA" id="ARBA00004370"/>
    </source>
</evidence>
<dbReference type="Proteomes" id="UP001172457">
    <property type="component" value="Chromosome 2"/>
</dbReference>
<keyword evidence="7 10" id="KW-0503">Monooxygenase</keyword>
<dbReference type="InterPro" id="IPR001128">
    <property type="entry name" value="Cyt_P450"/>
</dbReference>
<dbReference type="EMBL" id="JARYMX010000002">
    <property type="protein sequence ID" value="KAJ9560133.1"/>
    <property type="molecule type" value="Genomic_DNA"/>
</dbReference>
<feature type="binding site" description="axial binding residue" evidence="9">
    <location>
        <position position="436"/>
    </location>
    <ligand>
        <name>heme</name>
        <dbReference type="ChEBI" id="CHEBI:30413"/>
    </ligand>
    <ligandPart>
        <name>Fe</name>
        <dbReference type="ChEBI" id="CHEBI:18248"/>
    </ligandPart>
</feature>
<keyword evidence="6 9" id="KW-0408">Iron</keyword>
<dbReference type="GO" id="GO:0016705">
    <property type="term" value="F:oxidoreductase activity, acting on paired donors, with incorporation or reduction of molecular oxygen"/>
    <property type="evidence" value="ECO:0007669"/>
    <property type="project" value="InterPro"/>
</dbReference>
<evidence type="ECO:0000256" key="10">
    <source>
        <dbReference type="RuleBase" id="RU000461"/>
    </source>
</evidence>
<dbReference type="PANTHER" id="PTHR47947">
    <property type="entry name" value="CYTOCHROME P450 82C3-RELATED"/>
    <property type="match status" value="1"/>
</dbReference>
<proteinExistence type="inferred from homology"/>
<evidence type="ECO:0000256" key="7">
    <source>
        <dbReference type="ARBA" id="ARBA00023033"/>
    </source>
</evidence>
<keyword evidence="8 11" id="KW-0472">Membrane</keyword>
<feature type="transmembrane region" description="Helical" evidence="11">
    <location>
        <begin position="6"/>
        <end position="23"/>
    </location>
</feature>
<organism evidence="12 13">
    <name type="scientific">Centaurea solstitialis</name>
    <name type="common">yellow star-thistle</name>
    <dbReference type="NCBI Taxonomy" id="347529"/>
    <lineage>
        <taxon>Eukaryota</taxon>
        <taxon>Viridiplantae</taxon>
        <taxon>Streptophyta</taxon>
        <taxon>Embryophyta</taxon>
        <taxon>Tracheophyta</taxon>
        <taxon>Spermatophyta</taxon>
        <taxon>Magnoliopsida</taxon>
        <taxon>eudicotyledons</taxon>
        <taxon>Gunneridae</taxon>
        <taxon>Pentapetalae</taxon>
        <taxon>asterids</taxon>
        <taxon>campanulids</taxon>
        <taxon>Asterales</taxon>
        <taxon>Asteraceae</taxon>
        <taxon>Carduoideae</taxon>
        <taxon>Cardueae</taxon>
        <taxon>Centaureinae</taxon>
        <taxon>Centaurea</taxon>
    </lineage>
</organism>
<dbReference type="AlphaFoldDB" id="A0AA38TNC8"/>
<dbReference type="CDD" id="cd20653">
    <property type="entry name" value="CYP81"/>
    <property type="match status" value="1"/>
</dbReference>
<comment type="subcellular location">
    <subcellularLocation>
        <location evidence="1">Membrane</location>
    </subcellularLocation>
</comment>
<dbReference type="PRINTS" id="PR00385">
    <property type="entry name" value="P450"/>
</dbReference>
<dbReference type="PRINTS" id="PR00463">
    <property type="entry name" value="EP450I"/>
</dbReference>
<accession>A0AA38TNC8</accession>
<evidence type="ECO:0008006" key="14">
    <source>
        <dbReference type="Google" id="ProtNLM"/>
    </source>
</evidence>
<dbReference type="InterPro" id="IPR017972">
    <property type="entry name" value="Cyt_P450_CS"/>
</dbReference>
<keyword evidence="11" id="KW-0812">Transmembrane</keyword>
<evidence type="ECO:0000313" key="12">
    <source>
        <dbReference type="EMBL" id="KAJ9560133.1"/>
    </source>
</evidence>
<comment type="caution">
    <text evidence="12">The sequence shown here is derived from an EMBL/GenBank/DDBJ whole genome shotgun (WGS) entry which is preliminary data.</text>
</comment>
<keyword evidence="3 9" id="KW-0349">Heme</keyword>
<dbReference type="GO" id="GO:0005506">
    <property type="term" value="F:iron ion binding"/>
    <property type="evidence" value="ECO:0007669"/>
    <property type="project" value="InterPro"/>
</dbReference>
<keyword evidence="13" id="KW-1185">Reference proteome</keyword>
<dbReference type="FunFam" id="1.10.630.10:FF:000023">
    <property type="entry name" value="Cytochrome P450 family protein"/>
    <property type="match status" value="1"/>
</dbReference>
<evidence type="ECO:0000256" key="11">
    <source>
        <dbReference type="SAM" id="Phobius"/>
    </source>
</evidence>
<gene>
    <name evidence="12" type="ORF">OSB04_005293</name>
</gene>
<dbReference type="GO" id="GO:0004497">
    <property type="term" value="F:monooxygenase activity"/>
    <property type="evidence" value="ECO:0007669"/>
    <property type="project" value="UniProtKB-KW"/>
</dbReference>
<keyword evidence="11" id="KW-1133">Transmembrane helix</keyword>
<protein>
    <recommendedName>
        <fullName evidence="14">Cytochrome P450</fullName>
    </recommendedName>
</protein>
<evidence type="ECO:0000256" key="8">
    <source>
        <dbReference type="ARBA" id="ARBA00023136"/>
    </source>
</evidence>
<evidence type="ECO:0000313" key="13">
    <source>
        <dbReference type="Proteomes" id="UP001172457"/>
    </source>
</evidence>
<comment type="cofactor">
    <cofactor evidence="9">
        <name>heme</name>
        <dbReference type="ChEBI" id="CHEBI:30413"/>
    </cofactor>
</comment>
<sequence length="501" mass="57359">MEISYLYISFLFLLASYLFTSHFRRKISNHPPTVFPSFPIIGHLYLLKPPLYRTLAKLSGKYGPILHLRFGSRRVIVVSSPSAVEECLTKNDIVFANRPRMLFGKIIGLNYTTLAWSPYGDNWRNLRRIASIEILSIHRLNEFHDIRVEEGRLMIRKLLSGSDPVNVKSAFYELTLNVMMRMISGKRYFSVEKLVEEGKEFREILNDTFMLVGASNIGDYLPILSWLGVNRLEKKLIALQERRDVFFQRLIDQLRKGNGNQAGNRRKTMIEVLLSLQESDPGYYTDAMIRNFVLVLLAGGTDTSSGTMEWTMSLLLNHPQVLEKAQNEIDRNVGKDRLVDESDMPNLPYLRCIINETLRLYPPGPILIPHESSDDCVVEGYNIPRGTMLLVNQWAIHHDPKLWNEPERFNPERFEGLEGTRDGFKLMPFGSGRRSCPGEGLAIRMLGETLGSIIQCFDWERMSEAMVDMSEGPGITLPKAEPLVAKCKPRLEMQNLLSQLM</sequence>
<name>A0AA38TNC8_9ASTR</name>
<evidence type="ECO:0000256" key="2">
    <source>
        <dbReference type="ARBA" id="ARBA00010617"/>
    </source>
</evidence>
<keyword evidence="5 10" id="KW-0560">Oxidoreductase</keyword>
<dbReference type="Pfam" id="PF00067">
    <property type="entry name" value="p450"/>
    <property type="match status" value="1"/>
</dbReference>
<keyword evidence="4 9" id="KW-0479">Metal-binding</keyword>
<dbReference type="InterPro" id="IPR036396">
    <property type="entry name" value="Cyt_P450_sf"/>
</dbReference>
<evidence type="ECO:0000256" key="4">
    <source>
        <dbReference type="ARBA" id="ARBA00022723"/>
    </source>
</evidence>
<evidence type="ECO:0000256" key="6">
    <source>
        <dbReference type="ARBA" id="ARBA00023004"/>
    </source>
</evidence>
<dbReference type="PROSITE" id="PS00086">
    <property type="entry name" value="CYTOCHROME_P450"/>
    <property type="match status" value="1"/>
</dbReference>
<dbReference type="GO" id="GO:0016020">
    <property type="term" value="C:membrane"/>
    <property type="evidence" value="ECO:0007669"/>
    <property type="project" value="UniProtKB-SubCell"/>
</dbReference>
<evidence type="ECO:0000256" key="9">
    <source>
        <dbReference type="PIRSR" id="PIRSR602401-1"/>
    </source>
</evidence>
<evidence type="ECO:0000256" key="3">
    <source>
        <dbReference type="ARBA" id="ARBA00022617"/>
    </source>
</evidence>
<dbReference type="InterPro" id="IPR002401">
    <property type="entry name" value="Cyt_P450_E_grp-I"/>
</dbReference>